<evidence type="ECO:0000313" key="2">
    <source>
        <dbReference type="Proteomes" id="UP000308600"/>
    </source>
</evidence>
<evidence type="ECO:0000313" key="1">
    <source>
        <dbReference type="EMBL" id="TFK57832.1"/>
    </source>
</evidence>
<gene>
    <name evidence="1" type="ORF">BDN72DRAFT_732118</name>
</gene>
<accession>A0ACD2ZYV8</accession>
<dbReference type="EMBL" id="ML209998">
    <property type="protein sequence ID" value="TFK57832.1"/>
    <property type="molecule type" value="Genomic_DNA"/>
</dbReference>
<dbReference type="Proteomes" id="UP000308600">
    <property type="component" value="Unassembled WGS sequence"/>
</dbReference>
<organism evidence="1 2">
    <name type="scientific">Pluteus cervinus</name>
    <dbReference type="NCBI Taxonomy" id="181527"/>
    <lineage>
        <taxon>Eukaryota</taxon>
        <taxon>Fungi</taxon>
        <taxon>Dikarya</taxon>
        <taxon>Basidiomycota</taxon>
        <taxon>Agaricomycotina</taxon>
        <taxon>Agaricomycetes</taxon>
        <taxon>Agaricomycetidae</taxon>
        <taxon>Agaricales</taxon>
        <taxon>Pluteineae</taxon>
        <taxon>Pluteaceae</taxon>
        <taxon>Pluteus</taxon>
    </lineage>
</organism>
<sequence length="105" mass="11134">PARRLLRLKGTIPDEEMCHPPVLDQNGKPTLMVIKHSGATGLTVGRANDVHSCVRNYYGDGATNYSMEWPILPFDNSWARAFAAPGDSGAAVVDGSGRIGGIIVG</sequence>
<proteinExistence type="predicted"/>
<reference evidence="1 2" key="1">
    <citation type="journal article" date="2019" name="Nat. Ecol. Evol.">
        <title>Megaphylogeny resolves global patterns of mushroom evolution.</title>
        <authorList>
            <person name="Varga T."/>
            <person name="Krizsan K."/>
            <person name="Foldi C."/>
            <person name="Dima B."/>
            <person name="Sanchez-Garcia M."/>
            <person name="Sanchez-Ramirez S."/>
            <person name="Szollosi G.J."/>
            <person name="Szarkandi J.G."/>
            <person name="Papp V."/>
            <person name="Albert L."/>
            <person name="Andreopoulos W."/>
            <person name="Angelini C."/>
            <person name="Antonin V."/>
            <person name="Barry K.W."/>
            <person name="Bougher N.L."/>
            <person name="Buchanan P."/>
            <person name="Buyck B."/>
            <person name="Bense V."/>
            <person name="Catcheside P."/>
            <person name="Chovatia M."/>
            <person name="Cooper J."/>
            <person name="Damon W."/>
            <person name="Desjardin D."/>
            <person name="Finy P."/>
            <person name="Geml J."/>
            <person name="Haridas S."/>
            <person name="Hughes K."/>
            <person name="Justo A."/>
            <person name="Karasinski D."/>
            <person name="Kautmanova I."/>
            <person name="Kiss B."/>
            <person name="Kocsube S."/>
            <person name="Kotiranta H."/>
            <person name="LaButti K.M."/>
            <person name="Lechner B.E."/>
            <person name="Liimatainen K."/>
            <person name="Lipzen A."/>
            <person name="Lukacs Z."/>
            <person name="Mihaltcheva S."/>
            <person name="Morgado L.N."/>
            <person name="Niskanen T."/>
            <person name="Noordeloos M.E."/>
            <person name="Ohm R.A."/>
            <person name="Ortiz-Santana B."/>
            <person name="Ovrebo C."/>
            <person name="Racz N."/>
            <person name="Riley R."/>
            <person name="Savchenko A."/>
            <person name="Shiryaev A."/>
            <person name="Soop K."/>
            <person name="Spirin V."/>
            <person name="Szebenyi C."/>
            <person name="Tomsovsky M."/>
            <person name="Tulloss R.E."/>
            <person name="Uehling J."/>
            <person name="Grigoriev I.V."/>
            <person name="Vagvolgyi C."/>
            <person name="Papp T."/>
            <person name="Martin F.M."/>
            <person name="Miettinen O."/>
            <person name="Hibbett D.S."/>
            <person name="Nagy L.G."/>
        </authorList>
    </citation>
    <scope>NUCLEOTIDE SEQUENCE [LARGE SCALE GENOMIC DNA]</scope>
    <source>
        <strain evidence="1 2">NL-1719</strain>
    </source>
</reference>
<feature type="non-terminal residue" evidence="1">
    <location>
        <position position="105"/>
    </location>
</feature>
<name>A0ACD2ZYV8_9AGAR</name>
<protein>
    <submittedName>
        <fullName evidence="1">Uncharacterized protein</fullName>
    </submittedName>
</protein>
<feature type="non-terminal residue" evidence="1">
    <location>
        <position position="1"/>
    </location>
</feature>
<keyword evidence="2" id="KW-1185">Reference proteome</keyword>